<gene>
    <name evidence="1" type="ORF">PPRIM_AZ9-3.1.T1020063</name>
</gene>
<dbReference type="PANTHER" id="PTHR47176">
    <property type="entry name" value="OSJNBA0020J04.13 PROTEIN"/>
    <property type="match status" value="1"/>
</dbReference>
<evidence type="ECO:0000313" key="1">
    <source>
        <dbReference type="EMBL" id="CAD8096711.1"/>
    </source>
</evidence>
<dbReference type="GO" id="GO:0016788">
    <property type="term" value="F:hydrolase activity, acting on ester bonds"/>
    <property type="evidence" value="ECO:0007669"/>
    <property type="project" value="InterPro"/>
</dbReference>
<dbReference type="PANTHER" id="PTHR47176:SF1">
    <property type="entry name" value="OS04G0577500 PROTEIN"/>
    <property type="match status" value="1"/>
</dbReference>
<name>A0A8S1P085_PARPR</name>
<dbReference type="PIRSF" id="PIRSF005902">
    <property type="entry name" value="DNase_TatD"/>
    <property type="match status" value="1"/>
</dbReference>
<proteinExistence type="predicted"/>
<accession>A0A8S1P085</accession>
<sequence>MELQKYADAHSHIQDFENVDQIVKESVESGINHIICNSTTFDFLPPSLLNLYPFIIPCIGLHPWYINKEQNIEYEKMENILKLDERIQVGEIGLDFIKAKEKEDQKRQCEVFITQLQLAIKYNRSMSIHCVRASGEMLKIFKKQLKGQNYNASIIMHSYGCPKEITGSLDKLYPNFYYSLCLNMKMEQLNNIDKNKLLFETDAPYQYNPKIVESNDQKSHPKFLIKLIQDCATYLNEPLLPQIVYNNFRRALKL</sequence>
<dbReference type="Proteomes" id="UP000688137">
    <property type="component" value="Unassembled WGS sequence"/>
</dbReference>
<keyword evidence="2" id="KW-1185">Reference proteome</keyword>
<dbReference type="Pfam" id="PF01026">
    <property type="entry name" value="TatD_DNase"/>
    <property type="match status" value="1"/>
</dbReference>
<dbReference type="AlphaFoldDB" id="A0A8S1P085"/>
<reference evidence="1" key="1">
    <citation type="submission" date="2021-01" db="EMBL/GenBank/DDBJ databases">
        <authorList>
            <consortium name="Genoscope - CEA"/>
            <person name="William W."/>
        </authorList>
    </citation>
    <scope>NUCLEOTIDE SEQUENCE</scope>
</reference>
<organism evidence="1 2">
    <name type="scientific">Paramecium primaurelia</name>
    <dbReference type="NCBI Taxonomy" id="5886"/>
    <lineage>
        <taxon>Eukaryota</taxon>
        <taxon>Sar</taxon>
        <taxon>Alveolata</taxon>
        <taxon>Ciliophora</taxon>
        <taxon>Intramacronucleata</taxon>
        <taxon>Oligohymenophorea</taxon>
        <taxon>Peniculida</taxon>
        <taxon>Parameciidae</taxon>
        <taxon>Paramecium</taxon>
    </lineage>
</organism>
<comment type="caution">
    <text evidence="1">The sequence shown here is derived from an EMBL/GenBank/DDBJ whole genome shotgun (WGS) entry which is preliminary data.</text>
</comment>
<dbReference type="InterPro" id="IPR001130">
    <property type="entry name" value="TatD-like"/>
</dbReference>
<protein>
    <submittedName>
        <fullName evidence="1">Uncharacterized protein</fullName>
    </submittedName>
</protein>
<evidence type="ECO:0000313" key="2">
    <source>
        <dbReference type="Proteomes" id="UP000688137"/>
    </source>
</evidence>
<dbReference type="OMA" id="VSCATHE"/>
<dbReference type="EMBL" id="CAJJDM010000105">
    <property type="protein sequence ID" value="CAD8096711.1"/>
    <property type="molecule type" value="Genomic_DNA"/>
</dbReference>